<gene>
    <name evidence="1" type="ORF">PGLA1383_LOCUS2352</name>
</gene>
<sequence>VAGGGAPLMAICQTQVWRNAEACDAVAEKENLTPRWQEESSQREGLVPSGAGHLMRRRNSQIDFSSPEQTIIILDWDDTLFPLTYVRTDLHLDPNVALQ</sequence>
<name>A0A813DCR9_POLGL</name>
<dbReference type="EMBL" id="CAJNNV010000708">
    <property type="protein sequence ID" value="CAE8583384.1"/>
    <property type="molecule type" value="Genomic_DNA"/>
</dbReference>
<feature type="non-terminal residue" evidence="1">
    <location>
        <position position="99"/>
    </location>
</feature>
<keyword evidence="2" id="KW-1185">Reference proteome</keyword>
<organism evidence="1 2">
    <name type="scientific">Polarella glacialis</name>
    <name type="common">Dinoflagellate</name>
    <dbReference type="NCBI Taxonomy" id="89957"/>
    <lineage>
        <taxon>Eukaryota</taxon>
        <taxon>Sar</taxon>
        <taxon>Alveolata</taxon>
        <taxon>Dinophyceae</taxon>
        <taxon>Suessiales</taxon>
        <taxon>Suessiaceae</taxon>
        <taxon>Polarella</taxon>
    </lineage>
</organism>
<evidence type="ECO:0000313" key="1">
    <source>
        <dbReference type="EMBL" id="CAE8583384.1"/>
    </source>
</evidence>
<reference evidence="1" key="1">
    <citation type="submission" date="2021-02" db="EMBL/GenBank/DDBJ databases">
        <authorList>
            <person name="Dougan E. K."/>
            <person name="Rhodes N."/>
            <person name="Thang M."/>
            <person name="Chan C."/>
        </authorList>
    </citation>
    <scope>NUCLEOTIDE SEQUENCE</scope>
</reference>
<comment type="caution">
    <text evidence="1">The sequence shown here is derived from an EMBL/GenBank/DDBJ whole genome shotgun (WGS) entry which is preliminary data.</text>
</comment>
<feature type="non-terminal residue" evidence="1">
    <location>
        <position position="1"/>
    </location>
</feature>
<dbReference type="Proteomes" id="UP000654075">
    <property type="component" value="Unassembled WGS sequence"/>
</dbReference>
<dbReference type="AlphaFoldDB" id="A0A813DCR9"/>
<accession>A0A813DCR9</accession>
<protein>
    <submittedName>
        <fullName evidence="1">Uncharacterized protein</fullName>
    </submittedName>
</protein>
<proteinExistence type="predicted"/>
<dbReference type="OrthoDB" id="420410at2759"/>
<evidence type="ECO:0000313" key="2">
    <source>
        <dbReference type="Proteomes" id="UP000654075"/>
    </source>
</evidence>